<dbReference type="Pfam" id="PF13443">
    <property type="entry name" value="HTH_26"/>
    <property type="match status" value="1"/>
</dbReference>
<evidence type="ECO:0000259" key="1">
    <source>
        <dbReference type="PROSITE" id="PS50943"/>
    </source>
</evidence>
<dbReference type="PROSITE" id="PS50943">
    <property type="entry name" value="HTH_CROC1"/>
    <property type="match status" value="1"/>
</dbReference>
<name>A0ABU7R532_9FLAO</name>
<comment type="caution">
    <text evidence="2">The sequence shown here is derived from an EMBL/GenBank/DDBJ whole genome shotgun (WGS) entry which is preliminary data.</text>
</comment>
<dbReference type="InterPro" id="IPR010982">
    <property type="entry name" value="Lambda_DNA-bd_dom_sf"/>
</dbReference>
<sequence>MKTLRIREKAEARKAKISEIAAAADCSAQMMNNYLNETHGIPIDKLIKVAAFLECNVMELLNVPDEFDHIYTGRGEWLGIRKK</sequence>
<dbReference type="CDD" id="cd00093">
    <property type="entry name" value="HTH_XRE"/>
    <property type="match status" value="1"/>
</dbReference>
<dbReference type="Proteomes" id="UP001350005">
    <property type="component" value="Unassembled WGS sequence"/>
</dbReference>
<keyword evidence="3" id="KW-1185">Reference proteome</keyword>
<dbReference type="Gene3D" id="1.10.260.40">
    <property type="entry name" value="lambda repressor-like DNA-binding domains"/>
    <property type="match status" value="1"/>
</dbReference>
<reference evidence="2 3" key="1">
    <citation type="submission" date="2024-01" db="EMBL/GenBank/DDBJ databases">
        <title>Whole genome of Chryseobacterium arthrosphaerae NNCa 2741.</title>
        <authorList>
            <person name="Boriskina E.V."/>
            <person name="Gordinskaya N.A."/>
            <person name="Kropotov V.S."/>
            <person name="Alekseeva A.E."/>
            <person name="Makhova M.A."/>
            <person name="Kryazhev D.V."/>
            <person name="Shkurkina I.S."/>
        </authorList>
    </citation>
    <scope>NUCLEOTIDE SEQUENCE [LARGE SCALE GENOMIC DNA]</scope>
    <source>
        <strain evidence="2 3">NNCa 2741</strain>
    </source>
</reference>
<evidence type="ECO:0000313" key="2">
    <source>
        <dbReference type="EMBL" id="MEE6129917.1"/>
    </source>
</evidence>
<dbReference type="EMBL" id="JAZGJU010000064">
    <property type="protein sequence ID" value="MEE6129917.1"/>
    <property type="molecule type" value="Genomic_DNA"/>
</dbReference>
<protein>
    <submittedName>
        <fullName evidence="2">Helix-turn-helix transcriptional regulator</fullName>
    </submittedName>
</protein>
<organism evidence="2 3">
    <name type="scientific">Chryseobacterium arthrosphaerae</name>
    <dbReference type="NCBI Taxonomy" id="651561"/>
    <lineage>
        <taxon>Bacteria</taxon>
        <taxon>Pseudomonadati</taxon>
        <taxon>Bacteroidota</taxon>
        <taxon>Flavobacteriia</taxon>
        <taxon>Flavobacteriales</taxon>
        <taxon>Weeksellaceae</taxon>
        <taxon>Chryseobacterium group</taxon>
        <taxon>Chryseobacterium</taxon>
    </lineage>
</organism>
<dbReference type="SMART" id="SM00530">
    <property type="entry name" value="HTH_XRE"/>
    <property type="match status" value="1"/>
</dbReference>
<dbReference type="SUPFAM" id="SSF47413">
    <property type="entry name" value="lambda repressor-like DNA-binding domains"/>
    <property type="match status" value="1"/>
</dbReference>
<dbReference type="RefSeq" id="WP_303897568.1">
    <property type="nucleotide sequence ID" value="NZ_JAZGJU010000064.1"/>
</dbReference>
<accession>A0ABU7R532</accession>
<gene>
    <name evidence="2" type="ORF">V2E39_21135</name>
</gene>
<proteinExistence type="predicted"/>
<dbReference type="InterPro" id="IPR001387">
    <property type="entry name" value="Cro/C1-type_HTH"/>
</dbReference>
<feature type="domain" description="HTH cro/C1-type" evidence="1">
    <location>
        <begin position="6"/>
        <end position="60"/>
    </location>
</feature>
<evidence type="ECO:0000313" key="3">
    <source>
        <dbReference type="Proteomes" id="UP001350005"/>
    </source>
</evidence>